<keyword evidence="2" id="KW-1185">Reference proteome</keyword>
<dbReference type="Proteomes" id="UP000053300">
    <property type="component" value="Unassembled WGS sequence"/>
</dbReference>
<evidence type="ECO:0000313" key="2">
    <source>
        <dbReference type="Proteomes" id="UP000053300"/>
    </source>
</evidence>
<evidence type="ECO:0000313" key="1">
    <source>
        <dbReference type="EMBL" id="KUF39073.1"/>
    </source>
</evidence>
<reference evidence="1 2" key="1">
    <citation type="submission" date="2015-12" db="EMBL/GenBank/DDBJ databases">
        <title>Complete genome sequence of a multi-drug resistant strain Acidovorax sp. 12322-1.</title>
        <authorList>
            <person name="Ming D."/>
            <person name="Wang M."/>
            <person name="Hu S."/>
            <person name="Zhou Y."/>
            <person name="Jiang T."/>
        </authorList>
    </citation>
    <scope>NUCLEOTIDE SEQUENCE [LARGE SCALE GENOMIC DNA]</scope>
    <source>
        <strain evidence="1 2">12322-1</strain>
    </source>
</reference>
<accession>A0A0W7YVQ8</accession>
<protein>
    <submittedName>
        <fullName evidence="1">Type I-E CRISPR-associated endoribonuclease Cas2</fullName>
    </submittedName>
</protein>
<gene>
    <name evidence="1" type="ORF">AS359_00470</name>
</gene>
<dbReference type="Gene3D" id="3.30.70.240">
    <property type="match status" value="1"/>
</dbReference>
<accession>A0A1V3TLD7</accession>
<organism evidence="1 2">
    <name type="scientific">Comamonas kerstersii</name>
    <dbReference type="NCBI Taxonomy" id="225992"/>
    <lineage>
        <taxon>Bacteria</taxon>
        <taxon>Pseudomonadati</taxon>
        <taxon>Pseudomonadota</taxon>
        <taxon>Betaproteobacteria</taxon>
        <taxon>Burkholderiales</taxon>
        <taxon>Comamonadaceae</taxon>
        <taxon>Comamonas</taxon>
    </lineage>
</organism>
<name>A0A0W7YVQ8_9BURK</name>
<dbReference type="Pfam" id="PF09707">
    <property type="entry name" value="Cas_Cas2CT1978"/>
    <property type="match status" value="1"/>
</dbReference>
<dbReference type="AlphaFoldDB" id="A0A0W7YVQ8"/>
<dbReference type="STRING" id="225992.B5M06_08930"/>
<dbReference type="EMBL" id="LPXH01000037">
    <property type="protein sequence ID" value="KUF39073.1"/>
    <property type="molecule type" value="Genomic_DNA"/>
</dbReference>
<proteinExistence type="predicted"/>
<dbReference type="InterPro" id="IPR010152">
    <property type="entry name" value="CRISPR-assoc_prot_Cas2_sub"/>
</dbReference>
<dbReference type="NCBIfam" id="TIGR01873">
    <property type="entry name" value="cas_CT1978"/>
    <property type="match status" value="1"/>
</dbReference>
<sequence>MALVLTVIRDMPSRFHGFLSSTMLEIAPNIFVSPRMNPGVRQRIWQVMTDWYSAQPQGSAVMVWRDLNAVGGIGIAHLGQPSRELVESDGMWLVRYCSLKTET</sequence>
<comment type="caution">
    <text evidence="1">The sequence shown here is derived from an EMBL/GenBank/DDBJ whole genome shotgun (WGS) entry which is preliminary data.</text>
</comment>